<dbReference type="Proteomes" id="UP000193642">
    <property type="component" value="Unassembled WGS sequence"/>
</dbReference>
<keyword evidence="1" id="KW-0472">Membrane</keyword>
<keyword evidence="1" id="KW-0812">Transmembrane</keyword>
<gene>
    <name evidence="2" type="ORF">BCR33DRAFT_723415</name>
</gene>
<reference evidence="2 3" key="1">
    <citation type="submission" date="2016-07" db="EMBL/GenBank/DDBJ databases">
        <title>Pervasive Adenine N6-methylation of Active Genes in Fungi.</title>
        <authorList>
            <consortium name="DOE Joint Genome Institute"/>
            <person name="Mondo S.J."/>
            <person name="Dannebaum R.O."/>
            <person name="Kuo R.C."/>
            <person name="Labutti K."/>
            <person name="Haridas S."/>
            <person name="Kuo A."/>
            <person name="Salamov A."/>
            <person name="Ahrendt S.R."/>
            <person name="Lipzen A."/>
            <person name="Sullivan W."/>
            <person name="Andreopoulos W.B."/>
            <person name="Clum A."/>
            <person name="Lindquist E."/>
            <person name="Daum C."/>
            <person name="Ramamoorthy G.K."/>
            <person name="Gryganskyi A."/>
            <person name="Culley D."/>
            <person name="Magnuson J.K."/>
            <person name="James T.Y."/>
            <person name="O'Malley M.A."/>
            <person name="Stajich J.E."/>
            <person name="Spatafora J.W."/>
            <person name="Visel A."/>
            <person name="Grigoriev I.V."/>
        </authorList>
    </citation>
    <scope>NUCLEOTIDE SEQUENCE [LARGE SCALE GENOMIC DNA]</scope>
    <source>
        <strain evidence="2 3">JEL800</strain>
    </source>
</reference>
<comment type="caution">
    <text evidence="2">The sequence shown here is derived from an EMBL/GenBank/DDBJ whole genome shotgun (WGS) entry which is preliminary data.</text>
</comment>
<proteinExistence type="predicted"/>
<protein>
    <submittedName>
        <fullName evidence="2">Uncharacterized protein</fullName>
    </submittedName>
</protein>
<feature type="transmembrane region" description="Helical" evidence="1">
    <location>
        <begin position="22"/>
        <end position="41"/>
    </location>
</feature>
<keyword evidence="1" id="KW-1133">Transmembrane helix</keyword>
<name>A0A1Y2BD56_9FUNG</name>
<evidence type="ECO:0000256" key="1">
    <source>
        <dbReference type="SAM" id="Phobius"/>
    </source>
</evidence>
<organism evidence="2 3">
    <name type="scientific">Rhizoclosmatium globosum</name>
    <dbReference type="NCBI Taxonomy" id="329046"/>
    <lineage>
        <taxon>Eukaryota</taxon>
        <taxon>Fungi</taxon>
        <taxon>Fungi incertae sedis</taxon>
        <taxon>Chytridiomycota</taxon>
        <taxon>Chytridiomycota incertae sedis</taxon>
        <taxon>Chytridiomycetes</taxon>
        <taxon>Chytridiales</taxon>
        <taxon>Chytriomycetaceae</taxon>
        <taxon>Rhizoclosmatium</taxon>
    </lineage>
</organism>
<evidence type="ECO:0000313" key="2">
    <source>
        <dbReference type="EMBL" id="ORY32762.1"/>
    </source>
</evidence>
<dbReference type="AlphaFoldDB" id="A0A1Y2BD56"/>
<keyword evidence="3" id="KW-1185">Reference proteome</keyword>
<sequence length="53" mass="6326">MHQHQIDSSFALWIRTWNAKGSHALCSILQFILIFDYVYILKLIQTGDIIYNW</sequence>
<evidence type="ECO:0000313" key="3">
    <source>
        <dbReference type="Proteomes" id="UP000193642"/>
    </source>
</evidence>
<dbReference type="EMBL" id="MCGO01000070">
    <property type="protein sequence ID" value="ORY32762.1"/>
    <property type="molecule type" value="Genomic_DNA"/>
</dbReference>
<accession>A0A1Y2BD56</accession>